<dbReference type="OrthoDB" id="3548481at2759"/>
<protein>
    <submittedName>
        <fullName evidence="2">Uncharacterized protein</fullName>
    </submittedName>
</protein>
<reference evidence="2" key="2">
    <citation type="journal article" date="2023" name="IMA Fungus">
        <title>Comparative genomic study of the Penicillium genus elucidates a diverse pangenome and 15 lateral gene transfer events.</title>
        <authorList>
            <person name="Petersen C."/>
            <person name="Sorensen T."/>
            <person name="Nielsen M.R."/>
            <person name="Sondergaard T.E."/>
            <person name="Sorensen J.L."/>
            <person name="Fitzpatrick D.A."/>
            <person name="Frisvad J.C."/>
            <person name="Nielsen K.L."/>
        </authorList>
    </citation>
    <scope>NUCLEOTIDE SEQUENCE</scope>
    <source>
        <strain evidence="2">IBT 17660</strain>
    </source>
</reference>
<name>A0A9X0BJW6_9EURO</name>
<evidence type="ECO:0000313" key="2">
    <source>
        <dbReference type="EMBL" id="KAJ5469914.1"/>
    </source>
</evidence>
<dbReference type="Proteomes" id="UP001147760">
    <property type="component" value="Unassembled WGS sequence"/>
</dbReference>
<comment type="caution">
    <text evidence="2">The sequence shown here is derived from an EMBL/GenBank/DDBJ whole genome shotgun (WGS) entry which is preliminary data.</text>
</comment>
<feature type="region of interest" description="Disordered" evidence="1">
    <location>
        <begin position="67"/>
        <end position="120"/>
    </location>
</feature>
<evidence type="ECO:0000313" key="3">
    <source>
        <dbReference type="Proteomes" id="UP001147760"/>
    </source>
</evidence>
<organism evidence="2 3">
    <name type="scientific">Penicillium desertorum</name>
    <dbReference type="NCBI Taxonomy" id="1303715"/>
    <lineage>
        <taxon>Eukaryota</taxon>
        <taxon>Fungi</taxon>
        <taxon>Dikarya</taxon>
        <taxon>Ascomycota</taxon>
        <taxon>Pezizomycotina</taxon>
        <taxon>Eurotiomycetes</taxon>
        <taxon>Eurotiomycetidae</taxon>
        <taxon>Eurotiales</taxon>
        <taxon>Aspergillaceae</taxon>
        <taxon>Penicillium</taxon>
    </lineage>
</organism>
<accession>A0A9X0BJW6</accession>
<proteinExistence type="predicted"/>
<dbReference type="EMBL" id="JAPWDO010000005">
    <property type="protein sequence ID" value="KAJ5469914.1"/>
    <property type="molecule type" value="Genomic_DNA"/>
</dbReference>
<keyword evidence="3" id="KW-1185">Reference proteome</keyword>
<evidence type="ECO:0000256" key="1">
    <source>
        <dbReference type="SAM" id="MobiDB-lite"/>
    </source>
</evidence>
<gene>
    <name evidence="2" type="ORF">N7530_007271</name>
</gene>
<dbReference type="AlphaFoldDB" id="A0A9X0BJW6"/>
<reference evidence="2" key="1">
    <citation type="submission" date="2022-12" db="EMBL/GenBank/DDBJ databases">
        <authorList>
            <person name="Petersen C."/>
        </authorList>
    </citation>
    <scope>NUCLEOTIDE SEQUENCE</scope>
    <source>
        <strain evidence="2">IBT 17660</strain>
    </source>
</reference>
<sequence>MILCHPGPVYRGVDLLPEGLSTEPNGEPAAEANADPLVEVIAQVTPAGLEPKEIPWAPERAYRATLPAKLPGRKSPTSLNQPTAGPKNLPTARADEKASRKRKRISSTDPLIYSPRPSKRNNTSKITKRFCWELDHGVSGFVSNVKGSIACEKDIEFALDFIGNAAYSVSGQDPAPSTFFPPGSTRTISHTHDMKRKVIMFTDDICVVELYAIACAMKFALDHIGNTACAVSSEDSAQSGLFPPGSARTMLHTHDMEREVIVFTDDWFALQRLTGTLANTVGGDPIPTS</sequence>